<proteinExistence type="predicted"/>
<organism evidence="1">
    <name type="scientific">Siphoviridae sp. ctj7g1</name>
    <dbReference type="NCBI Taxonomy" id="2826438"/>
    <lineage>
        <taxon>Viruses</taxon>
        <taxon>Duplodnaviria</taxon>
        <taxon>Heunggongvirae</taxon>
        <taxon>Uroviricota</taxon>
        <taxon>Caudoviricetes</taxon>
    </lineage>
</organism>
<dbReference type="EMBL" id="BK015796">
    <property type="protein sequence ID" value="DAE25292.1"/>
    <property type="molecule type" value="Genomic_DNA"/>
</dbReference>
<sequence length="258" mass="27803">MAKIVTLTKGGIEKLIKAAGTGSPTSQKLAQYDGNGCIATNDPRFALDCVNKSYLESKLNGLGGGGGTGTSTPTPNAVAAYDSNGVLRSTPKPEGQNWVNNNDVVTFSDLKNRRVNDAYQELLDLKKATVAFVAKMTAYDPITGGRVDLPAPDTNEFPWIRRTTGNGGGHEYVLDAGNAYVIEMAMYGKAYFQSYDMFANGTGFWNLTTPNGEKWKSEQSILFRKGGQPNVWLSHNGWVKEAAGIAILRITKIPGITI</sequence>
<protein>
    <submittedName>
        <fullName evidence="1">Uncharacterized protein</fullName>
    </submittedName>
</protein>
<accession>A0A8S5R2Y9</accession>
<reference evidence="1" key="1">
    <citation type="journal article" date="2021" name="Proc. Natl. Acad. Sci. U.S.A.">
        <title>A Catalog of Tens of Thousands of Viruses from Human Metagenomes Reveals Hidden Associations with Chronic Diseases.</title>
        <authorList>
            <person name="Tisza M.J."/>
            <person name="Buck C.B."/>
        </authorList>
    </citation>
    <scope>NUCLEOTIDE SEQUENCE</scope>
    <source>
        <strain evidence="1">Ctj7g1</strain>
    </source>
</reference>
<evidence type="ECO:0000313" key="1">
    <source>
        <dbReference type="EMBL" id="DAE25292.1"/>
    </source>
</evidence>
<name>A0A8S5R2Y9_9CAUD</name>